<dbReference type="SUPFAM" id="SSF53167">
    <property type="entry name" value="Purine and uridine phosphorylases"/>
    <property type="match status" value="1"/>
</dbReference>
<dbReference type="EMBL" id="CAEZTJ010000069">
    <property type="protein sequence ID" value="CAB4568454.1"/>
    <property type="molecule type" value="Genomic_DNA"/>
</dbReference>
<dbReference type="Gene3D" id="3.40.50.1580">
    <property type="entry name" value="Nucleoside phosphorylase domain"/>
    <property type="match status" value="1"/>
</dbReference>
<dbReference type="GO" id="GO:0004731">
    <property type="term" value="F:purine-nucleoside phosphorylase activity"/>
    <property type="evidence" value="ECO:0007669"/>
    <property type="project" value="InterPro"/>
</dbReference>
<evidence type="ECO:0000256" key="3">
    <source>
        <dbReference type="ARBA" id="ARBA00022679"/>
    </source>
</evidence>
<dbReference type="PROSITE" id="PS01232">
    <property type="entry name" value="PNP_UDP_1"/>
    <property type="match status" value="1"/>
</dbReference>
<evidence type="ECO:0000259" key="4">
    <source>
        <dbReference type="Pfam" id="PF01048"/>
    </source>
</evidence>
<evidence type="ECO:0000313" key="5">
    <source>
        <dbReference type="EMBL" id="CAB4568454.1"/>
    </source>
</evidence>
<gene>
    <name evidence="5" type="ORF">UFOPK1650_00577</name>
</gene>
<dbReference type="InterPro" id="IPR018016">
    <property type="entry name" value="Nucleoside_phosphorylase_CS"/>
</dbReference>
<sequence>MSLHIGAKDGEIADRILLPGDPLRAKWVAENFLENPMQYNSVRNMFGFTGTYKGERVSVQGTGMGVPSISIYVHELFAEYQVQRAIRIGTCGAIQDETKVGDLILAMSASTDSAVNRRATNGLDYAPHADFHLLSAAYQAAKRLNSSVGLHVGGVSSMDQFYDTTDALEKLRTYNVLALEMEASALYTLAARFKRQALAVLTVSDHVITHEAMDATARERTLKEMVEVGLEALIS</sequence>
<evidence type="ECO:0000256" key="1">
    <source>
        <dbReference type="ARBA" id="ARBA00010456"/>
    </source>
</evidence>
<protein>
    <submittedName>
        <fullName evidence="5">Unannotated protein</fullName>
    </submittedName>
</protein>
<dbReference type="NCBIfam" id="TIGR00107">
    <property type="entry name" value="deoD"/>
    <property type="match status" value="1"/>
</dbReference>
<keyword evidence="2" id="KW-0328">Glycosyltransferase</keyword>
<dbReference type="GO" id="GO:0006152">
    <property type="term" value="P:purine nucleoside catabolic process"/>
    <property type="evidence" value="ECO:0007669"/>
    <property type="project" value="TreeGrafter"/>
</dbReference>
<dbReference type="InterPro" id="IPR004402">
    <property type="entry name" value="DeoD-type"/>
</dbReference>
<evidence type="ECO:0000256" key="2">
    <source>
        <dbReference type="ARBA" id="ARBA00022676"/>
    </source>
</evidence>
<dbReference type="AlphaFoldDB" id="A0A6J6DZ55"/>
<feature type="domain" description="Nucleoside phosphorylase" evidence="4">
    <location>
        <begin position="15"/>
        <end position="212"/>
    </location>
</feature>
<dbReference type="PANTHER" id="PTHR43691">
    <property type="entry name" value="URIDINE PHOSPHORYLASE"/>
    <property type="match status" value="1"/>
</dbReference>
<reference evidence="5" key="1">
    <citation type="submission" date="2020-05" db="EMBL/GenBank/DDBJ databases">
        <authorList>
            <person name="Chiriac C."/>
            <person name="Salcher M."/>
            <person name="Ghai R."/>
            <person name="Kavagutti S V."/>
        </authorList>
    </citation>
    <scope>NUCLEOTIDE SEQUENCE</scope>
</reference>
<dbReference type="Pfam" id="PF01048">
    <property type="entry name" value="PNP_UDP_1"/>
    <property type="match status" value="1"/>
</dbReference>
<dbReference type="InterPro" id="IPR000845">
    <property type="entry name" value="Nucleoside_phosphorylase_d"/>
</dbReference>
<accession>A0A6J6DZ55</accession>
<dbReference type="HAMAP" id="MF_01627">
    <property type="entry name" value="Pur_nucleosid_phosp"/>
    <property type="match status" value="1"/>
</dbReference>
<comment type="similarity">
    <text evidence="1">Belongs to the PNP/UDP phosphorylase family.</text>
</comment>
<name>A0A6J6DZ55_9ZZZZ</name>
<dbReference type="NCBIfam" id="NF004489">
    <property type="entry name" value="PRK05819.1"/>
    <property type="match status" value="1"/>
</dbReference>
<keyword evidence="3" id="KW-0808">Transferase</keyword>
<proteinExistence type="inferred from homology"/>
<dbReference type="CDD" id="cd09006">
    <property type="entry name" value="PNP_EcPNPI-like"/>
    <property type="match status" value="1"/>
</dbReference>
<organism evidence="5">
    <name type="scientific">freshwater metagenome</name>
    <dbReference type="NCBI Taxonomy" id="449393"/>
    <lineage>
        <taxon>unclassified sequences</taxon>
        <taxon>metagenomes</taxon>
        <taxon>ecological metagenomes</taxon>
    </lineage>
</organism>
<dbReference type="GO" id="GO:0005829">
    <property type="term" value="C:cytosol"/>
    <property type="evidence" value="ECO:0007669"/>
    <property type="project" value="TreeGrafter"/>
</dbReference>
<dbReference type="PANTHER" id="PTHR43691:SF11">
    <property type="entry name" value="FI09636P-RELATED"/>
    <property type="match status" value="1"/>
</dbReference>
<dbReference type="InterPro" id="IPR035994">
    <property type="entry name" value="Nucleoside_phosphorylase_sf"/>
</dbReference>